<dbReference type="Gene3D" id="2.170.130.10">
    <property type="entry name" value="TonB-dependent receptor, plug domain"/>
    <property type="match status" value="1"/>
</dbReference>
<dbReference type="SUPFAM" id="SSF49464">
    <property type="entry name" value="Carboxypeptidase regulatory domain-like"/>
    <property type="match status" value="1"/>
</dbReference>
<evidence type="ECO:0000256" key="2">
    <source>
        <dbReference type="ARBA" id="ARBA00022448"/>
    </source>
</evidence>
<sequence>MEQKLRRAIPGLLLFLGIWVIGAALPAFAADKEVTGNVTDEKGNDLAGATVTIKGTNRGTNTDGRGHYRITVPDANAVLVFSYIGYAKQEVAVGARSVIDMKLLPGDAALDEVVVTALGIKKDTRALGYSVTTIESSALNVARETNVINSLQGRVAGLNIAPSSGGPGTSSRINLRGVSNFSGGSPLFVINGIPMDNTQRGNSGEWGGSTNGDGISNINPDDVETMTVLKGASAAALYGTRAANGVILITTKSGSKNSGLSVEYNVNLQADKIIDFSDYQYEYGQGTQGKRPTDVASAKNSGIYSWGEKMDGALYTQFDGKQYPYSPVKDNLQNFYRTATTLTNTVALSGGNDQTSFRLSLSSLDAQSVLRNSGLKRKTFNLNINQKVTSKFDVSVMGNYVDQQDENRAQLMDGPMNANYGIKVLATSFNQAALQPGYNTITGDESTFSDDTYKTNPWFVVNQYKNNFDRKRLISAITGKYQFADWIYLQGRIGYDAINDGAFNITPFGTAYSRLGGIGQAKSQTTELNIDGLLGINRNITQAINLNVALGANLRKNKIESIGISGNQLNIPYLYTISNTLSKNQSYGYNERQVQSAYYTADFNYKNYLTLSTTGRYDVYSTLPSANRGIFAPSVSASFVFSELWKSTLLNFGKLRASYAQTSGEAYDAYLTSQYYSLGNTYNGLPQGGFSSTLPNVNLKPFRLKEFEIGFETKFLNNRVGIDLAYFNRETNGEIVNGPLSIASGYTSRVLNLGSTKNSGVELLITGTPLVSKGFKWDVSFNITSVKNTIVDIDGTANPSPLILGTYRPLNGNIAHVKGMAAAQVLAYDYKYDANGKMIIGDNGVPVRGDFKPMGSALPNLYGGLNNSFNFGDFSFSFLFDYKFGAKVLSATNHYSIVDGLNKITLVGREGGVVADGVLATGEVNAKNVPAYTYYPALVTNISKLNVFSADFIKLRQVVLGYHLPARWFSNTKFPFEAISFSLVGRNLATLLKHTDNFDPEAGISSDVRYAGIEGLQMPSTRTFGFTLNARFKK</sequence>
<evidence type="ECO:0000256" key="4">
    <source>
        <dbReference type="ARBA" id="ARBA00022692"/>
    </source>
</evidence>
<keyword evidence="5 9" id="KW-0798">TonB box</keyword>
<protein>
    <submittedName>
        <fullName evidence="13">SusC/RagA family TonB-linked outer membrane protein</fullName>
    </submittedName>
</protein>
<evidence type="ECO:0000256" key="7">
    <source>
        <dbReference type="ARBA" id="ARBA00023237"/>
    </source>
</evidence>
<name>A0A2K8Z122_9BACT</name>
<reference evidence="13 14" key="1">
    <citation type="submission" date="2017-11" db="EMBL/GenBank/DDBJ databases">
        <title>Taxonomic description and genome sequences of Spirosoma HA7 sp. nov., isolated from pollen microhabitat of Corylus avellana.</title>
        <authorList>
            <person name="Ambika Manirajan B."/>
            <person name="Suarez C."/>
            <person name="Ratering S."/>
            <person name="Geissler-Plaum R."/>
            <person name="Cardinale M."/>
            <person name="Sylvia S."/>
        </authorList>
    </citation>
    <scope>NUCLEOTIDE SEQUENCE [LARGE SCALE GENOMIC DNA]</scope>
    <source>
        <strain evidence="13 14">HA7</strain>
    </source>
</reference>
<keyword evidence="6 8" id="KW-0472">Membrane</keyword>
<keyword evidence="2 8" id="KW-0813">Transport</keyword>
<dbReference type="Pfam" id="PF07715">
    <property type="entry name" value="Plug"/>
    <property type="match status" value="1"/>
</dbReference>
<dbReference type="InterPro" id="IPR008969">
    <property type="entry name" value="CarboxyPept-like_regulatory"/>
</dbReference>
<evidence type="ECO:0000259" key="11">
    <source>
        <dbReference type="Pfam" id="PF00593"/>
    </source>
</evidence>
<dbReference type="InterPro" id="IPR023996">
    <property type="entry name" value="TonB-dep_OMP_SusC/RagA"/>
</dbReference>
<dbReference type="Pfam" id="PF00593">
    <property type="entry name" value="TonB_dep_Rec_b-barrel"/>
    <property type="match status" value="1"/>
</dbReference>
<dbReference type="Proteomes" id="UP000232883">
    <property type="component" value="Chromosome"/>
</dbReference>
<evidence type="ECO:0000259" key="12">
    <source>
        <dbReference type="Pfam" id="PF07715"/>
    </source>
</evidence>
<dbReference type="EMBL" id="CP025096">
    <property type="protein sequence ID" value="AUD03555.1"/>
    <property type="molecule type" value="Genomic_DNA"/>
</dbReference>
<evidence type="ECO:0000256" key="9">
    <source>
        <dbReference type="RuleBase" id="RU003357"/>
    </source>
</evidence>
<evidence type="ECO:0000313" key="13">
    <source>
        <dbReference type="EMBL" id="AUD03555.1"/>
    </source>
</evidence>
<feature type="chain" id="PRO_5014616595" evidence="10">
    <location>
        <begin position="30"/>
        <end position="1034"/>
    </location>
</feature>
<keyword evidence="7 8" id="KW-0998">Cell outer membrane</keyword>
<keyword evidence="10" id="KW-0732">Signal</keyword>
<dbReference type="AlphaFoldDB" id="A0A2K8Z122"/>
<dbReference type="InterPro" id="IPR037066">
    <property type="entry name" value="Plug_dom_sf"/>
</dbReference>
<comment type="similarity">
    <text evidence="8 9">Belongs to the TonB-dependent receptor family.</text>
</comment>
<feature type="domain" description="TonB-dependent receptor plug" evidence="12">
    <location>
        <begin position="125"/>
        <end position="246"/>
    </location>
</feature>
<keyword evidence="14" id="KW-1185">Reference proteome</keyword>
<dbReference type="InterPro" id="IPR039426">
    <property type="entry name" value="TonB-dep_rcpt-like"/>
</dbReference>
<evidence type="ECO:0000256" key="3">
    <source>
        <dbReference type="ARBA" id="ARBA00022452"/>
    </source>
</evidence>
<comment type="subcellular location">
    <subcellularLocation>
        <location evidence="1 8">Cell outer membrane</location>
        <topology evidence="1 8">Multi-pass membrane protein</topology>
    </subcellularLocation>
</comment>
<accession>A0A2K8Z122</accession>
<evidence type="ECO:0000256" key="10">
    <source>
        <dbReference type="SAM" id="SignalP"/>
    </source>
</evidence>
<evidence type="ECO:0000256" key="1">
    <source>
        <dbReference type="ARBA" id="ARBA00004571"/>
    </source>
</evidence>
<dbReference type="Gene3D" id="2.40.170.20">
    <property type="entry name" value="TonB-dependent receptor, beta-barrel domain"/>
    <property type="match status" value="1"/>
</dbReference>
<evidence type="ECO:0000313" key="14">
    <source>
        <dbReference type="Proteomes" id="UP000232883"/>
    </source>
</evidence>
<dbReference type="OrthoDB" id="9768177at2"/>
<proteinExistence type="inferred from homology"/>
<evidence type="ECO:0000256" key="5">
    <source>
        <dbReference type="ARBA" id="ARBA00023077"/>
    </source>
</evidence>
<dbReference type="InterPro" id="IPR000531">
    <property type="entry name" value="Beta-barrel_TonB"/>
</dbReference>
<dbReference type="NCBIfam" id="TIGR04056">
    <property type="entry name" value="OMP_RagA_SusC"/>
    <property type="match status" value="1"/>
</dbReference>
<dbReference type="InterPro" id="IPR036942">
    <property type="entry name" value="Beta-barrel_TonB_sf"/>
</dbReference>
<dbReference type="NCBIfam" id="TIGR04057">
    <property type="entry name" value="SusC_RagA_signa"/>
    <property type="match status" value="1"/>
</dbReference>
<dbReference type="PROSITE" id="PS52016">
    <property type="entry name" value="TONB_DEPENDENT_REC_3"/>
    <property type="match status" value="1"/>
</dbReference>
<dbReference type="InterPro" id="IPR023997">
    <property type="entry name" value="TonB-dep_OMP_SusC/RagA_CS"/>
</dbReference>
<dbReference type="Gene3D" id="2.60.40.1120">
    <property type="entry name" value="Carboxypeptidase-like, regulatory domain"/>
    <property type="match status" value="1"/>
</dbReference>
<feature type="domain" description="TonB-dependent receptor-like beta-barrel" evidence="11">
    <location>
        <begin position="438"/>
        <end position="788"/>
    </location>
</feature>
<dbReference type="SUPFAM" id="SSF56935">
    <property type="entry name" value="Porins"/>
    <property type="match status" value="1"/>
</dbReference>
<keyword evidence="4 8" id="KW-0812">Transmembrane</keyword>
<dbReference type="KEGG" id="spir:CWM47_18000"/>
<organism evidence="13 14">
    <name type="scientific">Spirosoma pollinicola</name>
    <dbReference type="NCBI Taxonomy" id="2057025"/>
    <lineage>
        <taxon>Bacteria</taxon>
        <taxon>Pseudomonadati</taxon>
        <taxon>Bacteroidota</taxon>
        <taxon>Cytophagia</taxon>
        <taxon>Cytophagales</taxon>
        <taxon>Cytophagaceae</taxon>
        <taxon>Spirosoma</taxon>
    </lineage>
</organism>
<evidence type="ECO:0000256" key="6">
    <source>
        <dbReference type="ARBA" id="ARBA00023136"/>
    </source>
</evidence>
<gene>
    <name evidence="13" type="ORF">CWM47_18000</name>
</gene>
<evidence type="ECO:0000256" key="8">
    <source>
        <dbReference type="PROSITE-ProRule" id="PRU01360"/>
    </source>
</evidence>
<dbReference type="GO" id="GO:0009279">
    <property type="term" value="C:cell outer membrane"/>
    <property type="evidence" value="ECO:0007669"/>
    <property type="project" value="UniProtKB-SubCell"/>
</dbReference>
<dbReference type="RefSeq" id="WP_100989622.1">
    <property type="nucleotide sequence ID" value="NZ_CP025096.1"/>
</dbReference>
<dbReference type="InterPro" id="IPR012910">
    <property type="entry name" value="Plug_dom"/>
</dbReference>
<feature type="signal peptide" evidence="10">
    <location>
        <begin position="1"/>
        <end position="29"/>
    </location>
</feature>
<keyword evidence="3 8" id="KW-1134">Transmembrane beta strand</keyword>
<dbReference type="Pfam" id="PF13715">
    <property type="entry name" value="CarbopepD_reg_2"/>
    <property type="match status" value="1"/>
</dbReference>